<evidence type="ECO:0000313" key="1">
    <source>
        <dbReference type="EMBL" id="KAG6571176.1"/>
    </source>
</evidence>
<proteinExistence type="predicted"/>
<gene>
    <name evidence="1" type="ORF">SDJN03_30091</name>
</gene>
<dbReference type="Proteomes" id="UP000685013">
    <property type="component" value="Chromosome 20"/>
</dbReference>
<reference evidence="1 2" key="1">
    <citation type="journal article" date="2021" name="Hortic Res">
        <title>The domestication of Cucurbita argyrosperma as revealed by the genome of its wild relative.</title>
        <authorList>
            <person name="Barrera-Redondo J."/>
            <person name="Sanchez-de la Vega G."/>
            <person name="Aguirre-Liguori J.A."/>
            <person name="Castellanos-Morales G."/>
            <person name="Gutierrez-Guerrero Y.T."/>
            <person name="Aguirre-Dugua X."/>
            <person name="Aguirre-Planter E."/>
            <person name="Tenaillon M.I."/>
            <person name="Lira-Saade R."/>
            <person name="Eguiarte L.E."/>
        </authorList>
    </citation>
    <scope>NUCLEOTIDE SEQUENCE [LARGE SCALE GENOMIC DNA]</scope>
    <source>
        <strain evidence="1">JBR-2021</strain>
    </source>
</reference>
<keyword evidence="2" id="KW-1185">Reference proteome</keyword>
<evidence type="ECO:0000313" key="2">
    <source>
        <dbReference type="Proteomes" id="UP000685013"/>
    </source>
</evidence>
<comment type="caution">
    <text evidence="1">The sequence shown here is derived from an EMBL/GenBank/DDBJ whole genome shotgun (WGS) entry which is preliminary data.</text>
</comment>
<organism evidence="1 2">
    <name type="scientific">Cucurbita argyrosperma subsp. sororia</name>
    <dbReference type="NCBI Taxonomy" id="37648"/>
    <lineage>
        <taxon>Eukaryota</taxon>
        <taxon>Viridiplantae</taxon>
        <taxon>Streptophyta</taxon>
        <taxon>Embryophyta</taxon>
        <taxon>Tracheophyta</taxon>
        <taxon>Spermatophyta</taxon>
        <taxon>Magnoliopsida</taxon>
        <taxon>eudicotyledons</taxon>
        <taxon>Gunneridae</taxon>
        <taxon>Pentapetalae</taxon>
        <taxon>rosids</taxon>
        <taxon>fabids</taxon>
        <taxon>Cucurbitales</taxon>
        <taxon>Cucurbitaceae</taxon>
        <taxon>Cucurbiteae</taxon>
        <taxon>Cucurbita</taxon>
    </lineage>
</organism>
<dbReference type="EMBL" id="JAGKQH010000020">
    <property type="protein sequence ID" value="KAG6571176.1"/>
    <property type="molecule type" value="Genomic_DNA"/>
</dbReference>
<dbReference type="AlphaFoldDB" id="A0AAV6LVJ3"/>
<accession>A0AAV6LVJ3</accession>
<name>A0AAV6LVJ3_9ROSI</name>
<protein>
    <submittedName>
        <fullName evidence="1">Uncharacterized protein</fullName>
    </submittedName>
</protein>
<feature type="non-terminal residue" evidence="1">
    <location>
        <position position="1"/>
    </location>
</feature>
<sequence length="101" mass="11567">MLGLTVRRQKFKLLIPSSDDNGQCHAVELALDGHPLAIASFVSSRIHRLTHTPSLTVDSFHRLWFCLLIFQDTFIQIAINPSNIRKKPHIWSFSCMRSCYA</sequence>